<dbReference type="PROSITE" id="PS00455">
    <property type="entry name" value="AMP_BINDING"/>
    <property type="match status" value="1"/>
</dbReference>
<dbReference type="SUPFAM" id="SSF56801">
    <property type="entry name" value="Acetyl-CoA synthetase-like"/>
    <property type="match status" value="1"/>
</dbReference>
<proteinExistence type="predicted"/>
<sequence>MASFCFGSCFLKDFLESGRNADGSIPPMQFEQLSFSDPIFVSYTSGTTGLPKAIVHGIG</sequence>
<gene>
    <name evidence="1" type="ORF">TNCT_217541</name>
</gene>
<protein>
    <recommendedName>
        <fullName evidence="3">AMP-dependent synthetase/ligase domain-containing protein</fullName>
    </recommendedName>
</protein>
<dbReference type="Gene3D" id="3.40.50.12780">
    <property type="entry name" value="N-terminal domain of ligase-like"/>
    <property type="match status" value="1"/>
</dbReference>
<reference evidence="1" key="1">
    <citation type="submission" date="2020-07" db="EMBL/GenBank/DDBJ databases">
        <title>Multicomponent nature underlies the extraordinary mechanical properties of spider dragline silk.</title>
        <authorList>
            <person name="Kono N."/>
            <person name="Nakamura H."/>
            <person name="Mori M."/>
            <person name="Yoshida Y."/>
            <person name="Ohtoshi R."/>
            <person name="Malay A.D."/>
            <person name="Moran D.A.P."/>
            <person name="Tomita M."/>
            <person name="Numata K."/>
            <person name="Arakawa K."/>
        </authorList>
    </citation>
    <scope>NUCLEOTIDE SEQUENCE</scope>
</reference>
<dbReference type="AlphaFoldDB" id="A0A8X6I2P5"/>
<dbReference type="OrthoDB" id="6429703at2759"/>
<evidence type="ECO:0008006" key="3">
    <source>
        <dbReference type="Google" id="ProtNLM"/>
    </source>
</evidence>
<name>A0A8X6I2P5_TRICU</name>
<accession>A0A8X6I2P5</accession>
<dbReference type="InterPro" id="IPR020845">
    <property type="entry name" value="AMP-binding_CS"/>
</dbReference>
<dbReference type="EMBL" id="BMAO01017247">
    <property type="protein sequence ID" value="GFR14329.1"/>
    <property type="molecule type" value="Genomic_DNA"/>
</dbReference>
<organism evidence="1 2">
    <name type="scientific">Trichonephila clavata</name>
    <name type="common">Joro spider</name>
    <name type="synonym">Nephila clavata</name>
    <dbReference type="NCBI Taxonomy" id="2740835"/>
    <lineage>
        <taxon>Eukaryota</taxon>
        <taxon>Metazoa</taxon>
        <taxon>Ecdysozoa</taxon>
        <taxon>Arthropoda</taxon>
        <taxon>Chelicerata</taxon>
        <taxon>Arachnida</taxon>
        <taxon>Araneae</taxon>
        <taxon>Araneomorphae</taxon>
        <taxon>Entelegynae</taxon>
        <taxon>Araneoidea</taxon>
        <taxon>Nephilidae</taxon>
        <taxon>Trichonephila</taxon>
    </lineage>
</organism>
<dbReference type="InterPro" id="IPR042099">
    <property type="entry name" value="ANL_N_sf"/>
</dbReference>
<keyword evidence="2" id="KW-1185">Reference proteome</keyword>
<comment type="caution">
    <text evidence="1">The sequence shown here is derived from an EMBL/GenBank/DDBJ whole genome shotgun (WGS) entry which is preliminary data.</text>
</comment>
<evidence type="ECO:0000313" key="1">
    <source>
        <dbReference type="EMBL" id="GFR14329.1"/>
    </source>
</evidence>
<feature type="non-terminal residue" evidence="1">
    <location>
        <position position="59"/>
    </location>
</feature>
<evidence type="ECO:0000313" key="2">
    <source>
        <dbReference type="Proteomes" id="UP000887116"/>
    </source>
</evidence>
<dbReference type="Proteomes" id="UP000887116">
    <property type="component" value="Unassembled WGS sequence"/>
</dbReference>